<sequence length="119" mass="14114">MDEGDWSDAKAYPMTSLQNPLYVWIHDLLSLKNIPMEEGFLPPPNPIDTPYPWEDKTPGRERWWNETLVYDEKKYGLRDIYIAQGWRTDNLTEAQDAYLPVWERLELNRQRAVANFGIK</sequence>
<gene>
    <name evidence="1" type="ORF">CMQ_6564</name>
</gene>
<accession>F0X6N3</accession>
<name>F0X6N3_GROCL</name>
<dbReference type="GeneID" id="25980011"/>
<dbReference type="EMBL" id="GL629729">
    <property type="protein sequence ID" value="EFX06243.1"/>
    <property type="molecule type" value="Genomic_DNA"/>
</dbReference>
<protein>
    <submittedName>
        <fullName evidence="1">Uncharacterized protein</fullName>
    </submittedName>
</protein>
<keyword evidence="2" id="KW-1185">Reference proteome</keyword>
<dbReference type="AlphaFoldDB" id="F0X6N3"/>
<dbReference type="RefSeq" id="XP_014175725.1">
    <property type="nucleotide sequence ID" value="XM_014320250.1"/>
</dbReference>
<dbReference type="InParanoid" id="F0X6N3"/>
<evidence type="ECO:0000313" key="1">
    <source>
        <dbReference type="EMBL" id="EFX06243.1"/>
    </source>
</evidence>
<dbReference type="OrthoDB" id="5416084at2759"/>
<organism evidence="2">
    <name type="scientific">Grosmannia clavigera (strain kw1407 / UAMH 11150)</name>
    <name type="common">Blue stain fungus</name>
    <name type="synonym">Graphiocladiella clavigera</name>
    <dbReference type="NCBI Taxonomy" id="655863"/>
    <lineage>
        <taxon>Eukaryota</taxon>
        <taxon>Fungi</taxon>
        <taxon>Dikarya</taxon>
        <taxon>Ascomycota</taxon>
        <taxon>Pezizomycotina</taxon>
        <taxon>Sordariomycetes</taxon>
        <taxon>Sordariomycetidae</taxon>
        <taxon>Ophiostomatales</taxon>
        <taxon>Ophiostomataceae</taxon>
        <taxon>Leptographium</taxon>
    </lineage>
</organism>
<dbReference type="HOGENOM" id="CLU_2061735_0_0_1"/>
<reference evidence="1 2" key="1">
    <citation type="journal article" date="2011" name="Proc. Natl. Acad. Sci. U.S.A.">
        <title>Genome and transcriptome analyses of the mountain pine beetle-fungal symbiont Grosmannia clavigera, a lodgepole pine pathogen.</title>
        <authorList>
            <person name="DiGuistini S."/>
            <person name="Wang Y."/>
            <person name="Liao N.Y."/>
            <person name="Taylor G."/>
            <person name="Tanguay P."/>
            <person name="Feau N."/>
            <person name="Henrissat B."/>
            <person name="Chan S.K."/>
            <person name="Hesse-Orce U."/>
            <person name="Alamouti S.M."/>
            <person name="Tsui C.K.M."/>
            <person name="Docking R.T."/>
            <person name="Levasseur A."/>
            <person name="Haridas S."/>
            <person name="Robertson G."/>
            <person name="Birol I."/>
            <person name="Holt R.A."/>
            <person name="Marra M.A."/>
            <person name="Hamelin R.C."/>
            <person name="Hirst M."/>
            <person name="Jones S.J.M."/>
            <person name="Bohlmann J."/>
            <person name="Breuil C."/>
        </authorList>
    </citation>
    <scope>NUCLEOTIDE SEQUENCE [LARGE SCALE GENOMIC DNA]</scope>
    <source>
        <strain evidence="2">kw1407 / UAMH 11150</strain>
    </source>
</reference>
<dbReference type="Proteomes" id="UP000007796">
    <property type="component" value="Unassembled WGS sequence"/>
</dbReference>
<proteinExistence type="predicted"/>
<evidence type="ECO:0000313" key="2">
    <source>
        <dbReference type="Proteomes" id="UP000007796"/>
    </source>
</evidence>